<name>A0ACC6MC49_MYCPF</name>
<accession>A0ACC6MC49</accession>
<proteinExistence type="predicted"/>
<keyword evidence="2" id="KW-1185">Reference proteome</keyword>
<dbReference type="Proteomes" id="UP001289645">
    <property type="component" value="Unassembled WGS sequence"/>
</dbReference>
<evidence type="ECO:0000313" key="1">
    <source>
        <dbReference type="EMBL" id="MDZ5084524.1"/>
    </source>
</evidence>
<organism evidence="1 2">
    <name type="scientific">Mycolicibacterium parafortuitum</name>
    <name type="common">Mycobacterium parafortuitum</name>
    <dbReference type="NCBI Taxonomy" id="39692"/>
    <lineage>
        <taxon>Bacteria</taxon>
        <taxon>Bacillati</taxon>
        <taxon>Actinomycetota</taxon>
        <taxon>Actinomycetes</taxon>
        <taxon>Mycobacteriales</taxon>
        <taxon>Mycobacteriaceae</taxon>
        <taxon>Mycolicibacterium</taxon>
    </lineage>
</organism>
<protein>
    <submittedName>
        <fullName evidence="1">Uncharacterized protein</fullName>
    </submittedName>
</protein>
<sequence>MRIAEGVTLDSGLQAVQATAGALFAQTGDLFAAGDTFAATLTIDGRADVPGSATLLQPGSSHDAVVQVGPDTPERAARGLCIKIPDAYGPGKDQDFLLASSGDGAPLHHAVLPADPVAPLYSSLWLYLVGFTPLLFGVRPRTTGPDARFGTGDRLSFQVSAPVGQFRPVGELTLGPPREGPVRFSARHSGGGGIRALPPVSFY</sequence>
<reference evidence="1 2" key="1">
    <citation type="journal article" date="2021" name="Chemosphere">
        <title>Bioballs carrying a syntrophic Rhodococcus and Mycolicibacterium consortium for simultaneous sorption and biodegradation of fuel oil in contaminated freshwater.</title>
        <authorList>
            <person name="Naloka K."/>
            <person name="Polrit D."/>
            <person name="Muangchinda C."/>
            <person name="Thoetkiattikul H."/>
            <person name="Pinyakong O."/>
        </authorList>
    </citation>
    <scope>NUCLEOTIDE SEQUENCE [LARGE SCALE GENOMIC DNA]</scope>
    <source>
        <strain evidence="1 2">J101</strain>
    </source>
</reference>
<comment type="caution">
    <text evidence="1">The sequence shown here is derived from an EMBL/GenBank/DDBJ whole genome shotgun (WGS) entry which is preliminary data.</text>
</comment>
<dbReference type="EMBL" id="JAOXLN010000002">
    <property type="protein sequence ID" value="MDZ5084524.1"/>
    <property type="molecule type" value="Genomic_DNA"/>
</dbReference>
<evidence type="ECO:0000313" key="2">
    <source>
        <dbReference type="Proteomes" id="UP001289645"/>
    </source>
</evidence>
<gene>
    <name evidence="1" type="ORF">OHX15_03925</name>
</gene>